<dbReference type="EMBL" id="AVCK01000013">
    <property type="protein sequence ID" value="KFN46758.1"/>
    <property type="molecule type" value="Genomic_DNA"/>
</dbReference>
<evidence type="ECO:0000259" key="3">
    <source>
        <dbReference type="Pfam" id="PF08212"/>
    </source>
</evidence>
<protein>
    <recommendedName>
        <fullName evidence="2">Outer membrane lipoprotein Blc</fullName>
    </recommendedName>
</protein>
<feature type="domain" description="Lipocalin/cytosolic fatty-acid binding" evidence="3">
    <location>
        <begin position="36"/>
        <end position="177"/>
    </location>
</feature>
<dbReference type="Gene3D" id="2.40.128.20">
    <property type="match status" value="1"/>
</dbReference>
<dbReference type="CDD" id="cd19438">
    <property type="entry name" value="lipocalin_Blc-like"/>
    <property type="match status" value="1"/>
</dbReference>
<dbReference type="PROSITE" id="PS51257">
    <property type="entry name" value="PROKAR_LIPOPROTEIN"/>
    <property type="match status" value="1"/>
</dbReference>
<dbReference type="AlphaFoldDB" id="A0A091B2B9"/>
<keyword evidence="2" id="KW-0732">Signal</keyword>
<comment type="function">
    <text evidence="2">Involved in the storage or transport of lipids necessary for membrane maintenance under stressful conditions. Displays a binding preference for lysophospholipids.</text>
</comment>
<dbReference type="STRING" id="1384056.N787_09585"/>
<dbReference type="Proteomes" id="UP000029393">
    <property type="component" value="Unassembled WGS sequence"/>
</dbReference>
<keyword evidence="2" id="KW-0446">Lipid-binding</keyword>
<dbReference type="SUPFAM" id="SSF50814">
    <property type="entry name" value="Lipocalins"/>
    <property type="match status" value="1"/>
</dbReference>
<dbReference type="GO" id="GO:0009279">
    <property type="term" value="C:cell outer membrane"/>
    <property type="evidence" value="ECO:0007669"/>
    <property type="project" value="UniProtKB-SubCell"/>
</dbReference>
<organism evidence="4 5">
    <name type="scientific">Arenimonas metalli CF5-1</name>
    <dbReference type="NCBI Taxonomy" id="1384056"/>
    <lineage>
        <taxon>Bacteria</taxon>
        <taxon>Pseudomonadati</taxon>
        <taxon>Pseudomonadota</taxon>
        <taxon>Gammaproteobacteria</taxon>
        <taxon>Lysobacterales</taxon>
        <taxon>Lysobacteraceae</taxon>
        <taxon>Arenimonas</taxon>
    </lineage>
</organism>
<dbReference type="PANTHER" id="PTHR10612:SF34">
    <property type="entry name" value="APOLIPOPROTEIN D"/>
    <property type="match status" value="1"/>
</dbReference>
<proteinExistence type="inferred from homology"/>
<feature type="signal peptide" evidence="2">
    <location>
        <begin position="1"/>
        <end position="26"/>
    </location>
</feature>
<dbReference type="GO" id="GO:0008289">
    <property type="term" value="F:lipid binding"/>
    <property type="evidence" value="ECO:0007669"/>
    <property type="project" value="UniProtKB-UniRule"/>
</dbReference>
<comment type="caution">
    <text evidence="4">The sequence shown here is derived from an EMBL/GenBank/DDBJ whole genome shotgun (WGS) entry which is preliminary data.</text>
</comment>
<feature type="chain" id="PRO_5013434401" description="Outer membrane lipoprotein Blc" evidence="2">
    <location>
        <begin position="27"/>
        <end position="188"/>
    </location>
</feature>
<reference evidence="4 5" key="1">
    <citation type="submission" date="2013-09" db="EMBL/GenBank/DDBJ databases">
        <title>Genome sequencing of Arenimonas metalli.</title>
        <authorList>
            <person name="Chen F."/>
            <person name="Wang G."/>
        </authorList>
    </citation>
    <scope>NUCLEOTIDE SEQUENCE [LARGE SCALE GENOMIC DNA]</scope>
    <source>
        <strain evidence="4 5">CF5-1</strain>
    </source>
</reference>
<keyword evidence="2" id="KW-0998">Cell outer membrane</keyword>
<keyword evidence="2" id="KW-0472">Membrane</keyword>
<evidence type="ECO:0000256" key="2">
    <source>
        <dbReference type="PIRNR" id="PIRNR036893"/>
    </source>
</evidence>
<dbReference type="OrthoDB" id="9793905at2"/>
<dbReference type="InterPro" id="IPR000566">
    <property type="entry name" value="Lipocln_cytosolic_FA-bd_dom"/>
</dbReference>
<evidence type="ECO:0000313" key="4">
    <source>
        <dbReference type="EMBL" id="KFN46758.1"/>
    </source>
</evidence>
<comment type="similarity">
    <text evidence="1 2">Belongs to the calycin superfamily. Lipocalin family.</text>
</comment>
<keyword evidence="2" id="KW-0449">Lipoprotein</keyword>
<dbReference type="InterPro" id="IPR012674">
    <property type="entry name" value="Calycin"/>
</dbReference>
<dbReference type="PATRIC" id="fig|1384056.3.peg.1146"/>
<dbReference type="InterPro" id="IPR022271">
    <property type="entry name" value="Lipocalin_ApoD"/>
</dbReference>
<dbReference type="PANTHER" id="PTHR10612">
    <property type="entry name" value="APOLIPOPROTEIN D"/>
    <property type="match status" value="1"/>
</dbReference>
<dbReference type="RefSeq" id="WP_034211604.1">
    <property type="nucleotide sequence ID" value="NZ_AVCK01000013.1"/>
</dbReference>
<name>A0A091B2B9_9GAMM</name>
<sequence>MRRAALYLLLPGLLLLAACASTGGNAMPPLTTNAVVDLDRYMGRWWVIANIPYFAENGKVATADIYDRRPDGRIGNVYAYRKAFDKPEKTMNGVATVVPGTNNAQWTIAFFGGLVKADYLILEVAPDYSWALIGHPKRNLAWIFAREQAMDDAQYQQLRAKFAAYGYDPAKLQRVPQFPDQLGQPGFQ</sequence>
<dbReference type="GO" id="GO:0006950">
    <property type="term" value="P:response to stress"/>
    <property type="evidence" value="ECO:0007669"/>
    <property type="project" value="UniProtKB-ARBA"/>
</dbReference>
<dbReference type="eggNOG" id="COG3040">
    <property type="taxonomic scope" value="Bacteria"/>
</dbReference>
<comment type="subcellular location">
    <subcellularLocation>
        <location evidence="2">Cell outer membrane</location>
    </subcellularLocation>
</comment>
<comment type="subunit">
    <text evidence="2">Homodimer.</text>
</comment>
<dbReference type="Pfam" id="PF08212">
    <property type="entry name" value="Lipocalin_2"/>
    <property type="match status" value="1"/>
</dbReference>
<evidence type="ECO:0000313" key="5">
    <source>
        <dbReference type="Proteomes" id="UP000029393"/>
    </source>
</evidence>
<dbReference type="InterPro" id="IPR047202">
    <property type="entry name" value="Lipocalin_Blc-like_dom"/>
</dbReference>
<dbReference type="PIRSF" id="PIRSF036893">
    <property type="entry name" value="Lipocalin_ApoD"/>
    <property type="match status" value="1"/>
</dbReference>
<accession>A0A091B2B9</accession>
<gene>
    <name evidence="4" type="ORF">N787_09585</name>
</gene>
<evidence type="ECO:0000256" key="1">
    <source>
        <dbReference type="ARBA" id="ARBA00006889"/>
    </source>
</evidence>
<keyword evidence="5" id="KW-1185">Reference proteome</keyword>